<dbReference type="GO" id="GO:0005886">
    <property type="term" value="C:plasma membrane"/>
    <property type="evidence" value="ECO:0007669"/>
    <property type="project" value="TreeGrafter"/>
</dbReference>
<reference evidence="8" key="1">
    <citation type="submission" date="2023-08" db="EMBL/GenBank/DDBJ databases">
        <authorList>
            <person name="Alioto T."/>
            <person name="Alioto T."/>
            <person name="Gomez Garrido J."/>
        </authorList>
    </citation>
    <scope>NUCLEOTIDE SEQUENCE</scope>
</reference>
<evidence type="ECO:0000256" key="5">
    <source>
        <dbReference type="ARBA" id="ARBA00023027"/>
    </source>
</evidence>
<dbReference type="InterPro" id="IPR003193">
    <property type="entry name" value="ADP-ribosyl_cyclase"/>
</dbReference>
<accession>A0AAV1H9B2</accession>
<keyword evidence="3" id="KW-0808">Transferase</keyword>
<dbReference type="GO" id="GO:0030890">
    <property type="term" value="P:positive regulation of B cell proliferation"/>
    <property type="evidence" value="ECO:0007669"/>
    <property type="project" value="TreeGrafter"/>
</dbReference>
<dbReference type="Gene3D" id="3.40.50.720">
    <property type="entry name" value="NAD(P)-binding Rossmann-like Domain"/>
    <property type="match status" value="1"/>
</dbReference>
<protein>
    <recommendedName>
        <fullName evidence="2">ADP-ribosyl cyclase/cyclic ADP-ribose hydrolase</fullName>
        <ecNumber evidence="2">3.2.2.6</ecNumber>
    </recommendedName>
</protein>
<evidence type="ECO:0000256" key="1">
    <source>
        <dbReference type="ARBA" id="ARBA00005406"/>
    </source>
</evidence>
<proteinExistence type="inferred from homology"/>
<dbReference type="Proteomes" id="UP001178508">
    <property type="component" value="Chromosome 20"/>
</dbReference>
<feature type="transmembrane region" description="Helical" evidence="7">
    <location>
        <begin position="6"/>
        <end position="29"/>
    </location>
</feature>
<evidence type="ECO:0000313" key="9">
    <source>
        <dbReference type="Proteomes" id="UP001178508"/>
    </source>
</evidence>
<dbReference type="EMBL" id="OY660883">
    <property type="protein sequence ID" value="CAJ1082627.1"/>
    <property type="molecule type" value="Genomic_DNA"/>
</dbReference>
<evidence type="ECO:0000256" key="3">
    <source>
        <dbReference type="ARBA" id="ARBA00022679"/>
    </source>
</evidence>
<sequence length="261" mass="29111">MVSVKAVAIGGTVTAVVVIIVVVVPSVLLTGQKEDFRETFMRKCLEFPEEKQICENKWAAFKQAYIGKDKCSIIEENYDKLFAETPFKHPCSKTMFWSKTYELVHKYTEKTECLFTLEDTLLGYVLNGLSWCGEPGSNETLTDKCEDCRPNPVNSFWQVASRKFALHACEGASVMLDGERTEPYDSNSFFGSVEVPSLQSPQVKSLTVVLVNKESGRNCTCEALGSLRKDLDSRIGCTCKAVSKSQVEKCIEDDTPCGTCW</sequence>
<evidence type="ECO:0000256" key="7">
    <source>
        <dbReference type="SAM" id="Phobius"/>
    </source>
</evidence>
<dbReference type="SUPFAM" id="SSF52309">
    <property type="entry name" value="N-(deoxy)ribosyltransferase-like"/>
    <property type="match status" value="1"/>
</dbReference>
<dbReference type="AlphaFoldDB" id="A0AAV1H9B2"/>
<evidence type="ECO:0000256" key="4">
    <source>
        <dbReference type="ARBA" id="ARBA00022801"/>
    </source>
</evidence>
<organism evidence="8 9">
    <name type="scientific">Xyrichtys novacula</name>
    <name type="common">Pearly razorfish</name>
    <name type="synonym">Hemipteronotus novacula</name>
    <dbReference type="NCBI Taxonomy" id="13765"/>
    <lineage>
        <taxon>Eukaryota</taxon>
        <taxon>Metazoa</taxon>
        <taxon>Chordata</taxon>
        <taxon>Craniata</taxon>
        <taxon>Vertebrata</taxon>
        <taxon>Euteleostomi</taxon>
        <taxon>Actinopterygii</taxon>
        <taxon>Neopterygii</taxon>
        <taxon>Teleostei</taxon>
        <taxon>Neoteleostei</taxon>
        <taxon>Acanthomorphata</taxon>
        <taxon>Eupercaria</taxon>
        <taxon>Labriformes</taxon>
        <taxon>Labridae</taxon>
        <taxon>Xyrichtys</taxon>
    </lineage>
</organism>
<dbReference type="PANTHER" id="PTHR10912:SF9">
    <property type="entry name" value="ADP-RIBOSYL CYCLASE_CYCLIC ADP-RIBOSE HYDROLASE"/>
    <property type="match status" value="1"/>
</dbReference>
<keyword evidence="9" id="KW-1185">Reference proteome</keyword>
<dbReference type="GO" id="GO:0061809">
    <property type="term" value="F:NAD+ nucleosidase activity, cyclic ADP-ribose generating"/>
    <property type="evidence" value="ECO:0007669"/>
    <property type="project" value="UniProtKB-EC"/>
</dbReference>
<dbReference type="EC" id="3.2.2.6" evidence="2"/>
<keyword evidence="7" id="KW-0812">Transmembrane</keyword>
<evidence type="ECO:0000313" key="8">
    <source>
        <dbReference type="EMBL" id="CAJ1082627.1"/>
    </source>
</evidence>
<keyword evidence="7" id="KW-1133">Transmembrane helix</keyword>
<dbReference type="GO" id="GO:0016740">
    <property type="term" value="F:transferase activity"/>
    <property type="evidence" value="ECO:0007669"/>
    <property type="project" value="UniProtKB-KW"/>
</dbReference>
<comment type="similarity">
    <text evidence="1">Belongs to the ADP-ribosyl cyclase family.</text>
</comment>
<keyword evidence="6" id="KW-1015">Disulfide bond</keyword>
<evidence type="ECO:0000256" key="2">
    <source>
        <dbReference type="ARBA" id="ARBA00011982"/>
    </source>
</evidence>
<gene>
    <name evidence="8" type="ORF">XNOV1_A023402</name>
</gene>
<dbReference type="PANTHER" id="PTHR10912">
    <property type="entry name" value="ADP-RIBOSYL CYCLASE"/>
    <property type="match status" value="1"/>
</dbReference>
<keyword evidence="7" id="KW-0472">Membrane</keyword>
<evidence type="ECO:0000256" key="6">
    <source>
        <dbReference type="ARBA" id="ARBA00023157"/>
    </source>
</evidence>
<dbReference type="GO" id="GO:0016849">
    <property type="term" value="F:phosphorus-oxygen lyase activity"/>
    <property type="evidence" value="ECO:0007669"/>
    <property type="project" value="TreeGrafter"/>
</dbReference>
<dbReference type="Gene3D" id="1.20.82.10">
    <property type="entry name" value="ADP Ribosyl Cyclase, Chain A, domain 1"/>
    <property type="match status" value="1"/>
</dbReference>
<keyword evidence="4 8" id="KW-0378">Hydrolase</keyword>
<name>A0AAV1H9B2_XYRNO</name>
<dbReference type="Pfam" id="PF02267">
    <property type="entry name" value="Rib_hydrolayse"/>
    <property type="match status" value="1"/>
</dbReference>
<keyword evidence="5" id="KW-0520">NAD</keyword>